<dbReference type="Gene3D" id="3.40.50.720">
    <property type="entry name" value="NAD(P)-binding Rossmann-like Domain"/>
    <property type="match status" value="1"/>
</dbReference>
<evidence type="ECO:0000313" key="3">
    <source>
        <dbReference type="Proteomes" id="UP001501725"/>
    </source>
</evidence>
<dbReference type="Proteomes" id="UP001501725">
    <property type="component" value="Unassembled WGS sequence"/>
</dbReference>
<dbReference type="InterPro" id="IPR036291">
    <property type="entry name" value="NAD(P)-bd_dom_sf"/>
</dbReference>
<proteinExistence type="predicted"/>
<protein>
    <recommendedName>
        <fullName evidence="1">NAD-dependent epimerase/dehydratase domain-containing protein</fullName>
    </recommendedName>
</protein>
<gene>
    <name evidence="2" type="ORF">GCM10023184_07110</name>
</gene>
<dbReference type="PANTHER" id="PTHR43245:SF13">
    <property type="entry name" value="UDP-D-APIOSE_UDP-D-XYLOSE SYNTHASE 2"/>
    <property type="match status" value="1"/>
</dbReference>
<dbReference type="InterPro" id="IPR050177">
    <property type="entry name" value="Lipid_A_modif_metabolic_enz"/>
</dbReference>
<feature type="domain" description="NAD-dependent epimerase/dehydratase" evidence="1">
    <location>
        <begin position="4"/>
        <end position="233"/>
    </location>
</feature>
<evidence type="ECO:0000313" key="2">
    <source>
        <dbReference type="EMBL" id="GAA4321382.1"/>
    </source>
</evidence>
<reference evidence="3" key="1">
    <citation type="journal article" date="2019" name="Int. J. Syst. Evol. Microbiol.">
        <title>The Global Catalogue of Microorganisms (GCM) 10K type strain sequencing project: providing services to taxonomists for standard genome sequencing and annotation.</title>
        <authorList>
            <consortium name="The Broad Institute Genomics Platform"/>
            <consortium name="The Broad Institute Genome Sequencing Center for Infectious Disease"/>
            <person name="Wu L."/>
            <person name="Ma J."/>
        </authorList>
    </citation>
    <scope>NUCLEOTIDE SEQUENCE [LARGE SCALE GENOMIC DNA]</scope>
    <source>
        <strain evidence="3">JCM 17919</strain>
    </source>
</reference>
<keyword evidence="3" id="KW-1185">Reference proteome</keyword>
<evidence type="ECO:0000259" key="1">
    <source>
        <dbReference type="Pfam" id="PF01370"/>
    </source>
</evidence>
<organism evidence="2 3">
    <name type="scientific">Flaviaesturariibacter amylovorans</name>
    <dbReference type="NCBI Taxonomy" id="1084520"/>
    <lineage>
        <taxon>Bacteria</taxon>
        <taxon>Pseudomonadati</taxon>
        <taxon>Bacteroidota</taxon>
        <taxon>Chitinophagia</taxon>
        <taxon>Chitinophagales</taxon>
        <taxon>Chitinophagaceae</taxon>
        <taxon>Flaviaestuariibacter</taxon>
    </lineage>
</organism>
<dbReference type="EMBL" id="BAABGY010000002">
    <property type="protein sequence ID" value="GAA4321382.1"/>
    <property type="molecule type" value="Genomic_DNA"/>
</dbReference>
<dbReference type="CDD" id="cd08946">
    <property type="entry name" value="SDR_e"/>
    <property type="match status" value="1"/>
</dbReference>
<accession>A0ABP8GBV1</accession>
<dbReference type="InterPro" id="IPR001509">
    <property type="entry name" value="Epimerase_deHydtase"/>
</dbReference>
<comment type="caution">
    <text evidence="2">The sequence shown here is derived from an EMBL/GenBank/DDBJ whole genome shotgun (WGS) entry which is preliminary data.</text>
</comment>
<name>A0ABP8GBV1_9BACT</name>
<dbReference type="SUPFAM" id="SSF51735">
    <property type="entry name" value="NAD(P)-binding Rossmann-fold domains"/>
    <property type="match status" value="1"/>
</dbReference>
<dbReference type="Pfam" id="PF01370">
    <property type="entry name" value="Epimerase"/>
    <property type="match status" value="1"/>
</dbReference>
<sequence length="297" mass="33202">MRVAVFGCNGYLGQHLVHYLLHEKGAAVTGFDIQVAYAGTDAIAYRAMNITDAAQVATLEEGFDTLFYFTGLTGTDVSFEKYEAFVKVNELGFLHLLQHLRGFTKRPKIVFPSTRLVYKGVTGMPLKEEAEKEFKTLYASSKYNGELYLDMYRNLFGFDYTVFRVCVPYANLVAKSLSYGTISFFLDRAQKGEPITLFGDGALKRTFTHVHDICRQIVEVAALDGSNGETFNVDGETYSLKDIATMIGNKYGVPVQFVPWPEKALKLESGDTIFNGSKISSLYPHTTTYALSEWIHA</sequence>
<dbReference type="RefSeq" id="WP_345253444.1">
    <property type="nucleotide sequence ID" value="NZ_BAABGY010000002.1"/>
</dbReference>
<dbReference type="PANTHER" id="PTHR43245">
    <property type="entry name" value="BIFUNCTIONAL POLYMYXIN RESISTANCE PROTEIN ARNA"/>
    <property type="match status" value="1"/>
</dbReference>